<dbReference type="PATRIC" id="fig|1515334.3.peg.2094"/>
<keyword evidence="6 19" id="KW-0436">Ligase</keyword>
<dbReference type="NCBIfam" id="TIGR01369">
    <property type="entry name" value="CPSaseII_lrg"/>
    <property type="match status" value="1"/>
</dbReference>
<dbReference type="SMART" id="SM00851">
    <property type="entry name" value="MGS"/>
    <property type="match status" value="1"/>
</dbReference>
<feature type="binding site" evidence="19">
    <location>
        <position position="873"/>
    </location>
    <ligand>
        <name>Mn(2+)</name>
        <dbReference type="ChEBI" id="CHEBI:29035"/>
        <label>3</label>
    </ligand>
</feature>
<feature type="binding site" evidence="19">
    <location>
        <position position="873"/>
    </location>
    <ligand>
        <name>Mg(2+)</name>
        <dbReference type="ChEBI" id="CHEBI:18420"/>
        <label>3</label>
    </ligand>
</feature>
<dbReference type="GO" id="GO:0004087">
    <property type="term" value="F:carbamoyl-phosphate synthase (ammonia) activity"/>
    <property type="evidence" value="ECO:0007669"/>
    <property type="project" value="UniProtKB-EC"/>
</dbReference>
<feature type="binding site" evidence="19">
    <location>
        <position position="312"/>
    </location>
    <ligand>
        <name>ATP</name>
        <dbReference type="ChEBI" id="CHEBI:30616"/>
        <label>1</label>
    </ligand>
</feature>
<dbReference type="EMBL" id="JSUQ01000007">
    <property type="protein sequence ID" value="KHQ53548.1"/>
    <property type="molecule type" value="Genomic_DNA"/>
</dbReference>
<dbReference type="PANTHER" id="PTHR11405">
    <property type="entry name" value="CARBAMOYLTRANSFERASE FAMILY MEMBER"/>
    <property type="match status" value="1"/>
</dbReference>
<dbReference type="PROSITE" id="PS51257">
    <property type="entry name" value="PROKAR_LIPOPROTEIN"/>
    <property type="match status" value="1"/>
</dbReference>
<dbReference type="UniPathway" id="UPA00068">
    <property type="reaction ID" value="UER00171"/>
</dbReference>
<evidence type="ECO:0000256" key="17">
    <source>
        <dbReference type="ARBA" id="ARBA00057223"/>
    </source>
</evidence>
<dbReference type="EC" id="6.3.4.16" evidence="19"/>
<evidence type="ECO:0000313" key="22">
    <source>
        <dbReference type="EMBL" id="KHQ53548.1"/>
    </source>
</evidence>
<dbReference type="InterPro" id="IPR013815">
    <property type="entry name" value="ATP_grasp_subdomain_1"/>
</dbReference>
<dbReference type="PROSITE" id="PS50975">
    <property type="entry name" value="ATP_GRASP"/>
    <property type="match status" value="2"/>
</dbReference>
<dbReference type="InterPro" id="IPR005483">
    <property type="entry name" value="CPSase_dom"/>
</dbReference>
<feature type="binding site" evidence="19">
    <location>
        <position position="254"/>
    </location>
    <ligand>
        <name>ATP</name>
        <dbReference type="ChEBI" id="CHEBI:30616"/>
        <label>1</label>
    </ligand>
</feature>
<comment type="subunit">
    <text evidence="18 19">Composed of two chains; the small (or glutamine) chain promotes the hydrolysis of glutamine to ammonia, which is used by the large (or ammonia) chain to synthesize carbamoyl phosphate. Tetramer of heterodimers (alpha,beta)4.</text>
</comment>
<dbReference type="AlphaFoldDB" id="A0A0B3S3K8"/>
<feature type="binding site" evidence="19">
    <location>
        <position position="188"/>
    </location>
    <ligand>
        <name>ATP</name>
        <dbReference type="ChEBI" id="CHEBI:30616"/>
        <label>1</label>
    </ligand>
</feature>
<evidence type="ECO:0000256" key="11">
    <source>
        <dbReference type="ARBA" id="ARBA00022840"/>
    </source>
</evidence>
<dbReference type="CDD" id="cd01424">
    <property type="entry name" value="MGS_CPS_II"/>
    <property type="match status" value="1"/>
</dbReference>
<dbReference type="InterPro" id="IPR036914">
    <property type="entry name" value="MGS-like_dom_sf"/>
</dbReference>
<dbReference type="GO" id="GO:0044205">
    <property type="term" value="P:'de novo' UMP biosynthetic process"/>
    <property type="evidence" value="ECO:0007669"/>
    <property type="project" value="UniProtKB-UniRule"/>
</dbReference>
<feature type="binding site" evidence="19">
    <location>
        <position position="298"/>
    </location>
    <ligand>
        <name>ATP</name>
        <dbReference type="ChEBI" id="CHEBI:30616"/>
        <label>1</label>
    </ligand>
</feature>
<feature type="region of interest" description="Allosteric domain" evidence="19">
    <location>
        <begin position="990"/>
        <end position="1123"/>
    </location>
</feature>
<organism evidence="22 23">
    <name type="scientific">Mameliella alba</name>
    <dbReference type="NCBI Taxonomy" id="561184"/>
    <lineage>
        <taxon>Bacteria</taxon>
        <taxon>Pseudomonadati</taxon>
        <taxon>Pseudomonadota</taxon>
        <taxon>Alphaproteobacteria</taxon>
        <taxon>Rhodobacterales</taxon>
        <taxon>Roseobacteraceae</taxon>
        <taxon>Mameliella</taxon>
    </lineage>
</organism>
<dbReference type="HAMAP" id="MF_01210_B">
    <property type="entry name" value="CPSase_L_chain_B"/>
    <property type="match status" value="1"/>
</dbReference>
<comment type="pathway">
    <text evidence="2 19">Pyrimidine metabolism; UMP biosynthesis via de novo pathway; (S)-dihydroorotate from bicarbonate: step 1/3.</text>
</comment>
<comment type="caution">
    <text evidence="22">The sequence shown here is derived from an EMBL/GenBank/DDBJ whole genome shotgun (WGS) entry which is preliminary data.</text>
</comment>
<evidence type="ECO:0000256" key="6">
    <source>
        <dbReference type="ARBA" id="ARBA00022598"/>
    </source>
</evidence>
<protein>
    <recommendedName>
        <fullName evidence="19">Carbamoyl phosphate synthase large chain</fullName>
        <ecNumber evidence="19">6.3.4.16</ecNumber>
        <ecNumber evidence="19">6.3.5.5</ecNumber>
    </recommendedName>
    <alternativeName>
        <fullName evidence="19">Carbamoyl phosphate synthetase ammonia chain</fullName>
    </alternativeName>
</protein>
<feature type="binding site" evidence="19">
    <location>
        <position position="182"/>
    </location>
    <ligand>
        <name>ATP</name>
        <dbReference type="ChEBI" id="CHEBI:30616"/>
        <label>1</label>
    </ligand>
</feature>
<reference evidence="22 23" key="1">
    <citation type="submission" date="2014-10" db="EMBL/GenBank/DDBJ databases">
        <title>Genome sequence of Ponticoccus sp. strain UMTAT08 isolated from clonal culture of toxic dinoflagellate Alexandrium tamiyavanichii.</title>
        <authorList>
            <person name="Gan H.Y."/>
            <person name="Muhd D.-D."/>
            <person name="Mohd Noor M.E."/>
            <person name="Yeong Y.S."/>
            <person name="Usup G."/>
        </authorList>
    </citation>
    <scope>NUCLEOTIDE SEQUENCE [LARGE SCALE GENOMIC DNA]</scope>
    <source>
        <strain evidence="22 23">UMTAT08</strain>
    </source>
</reference>
<evidence type="ECO:0000259" key="21">
    <source>
        <dbReference type="PROSITE" id="PS51855"/>
    </source>
</evidence>
<dbReference type="FunFam" id="3.40.50.20:FF:000001">
    <property type="entry name" value="Carbamoyl-phosphate synthase large chain"/>
    <property type="match status" value="1"/>
</dbReference>
<dbReference type="STRING" id="561184.SAMN05216376_106139"/>
<evidence type="ECO:0000256" key="7">
    <source>
        <dbReference type="ARBA" id="ARBA00022605"/>
    </source>
</evidence>
<evidence type="ECO:0000256" key="18">
    <source>
        <dbReference type="ARBA" id="ARBA00062056"/>
    </source>
</evidence>
<dbReference type="Gene3D" id="3.30.470.20">
    <property type="entry name" value="ATP-grasp fold, B domain"/>
    <property type="match status" value="2"/>
</dbReference>
<feature type="binding site" evidence="19">
    <location>
        <position position="781"/>
    </location>
    <ligand>
        <name>ATP</name>
        <dbReference type="ChEBI" id="CHEBI:30616"/>
        <label>2</label>
    </ligand>
</feature>
<feature type="binding site" evidence="19">
    <location>
        <position position="312"/>
    </location>
    <ligand>
        <name>Mg(2+)</name>
        <dbReference type="ChEBI" id="CHEBI:18420"/>
        <label>1</label>
    </ligand>
</feature>
<dbReference type="SUPFAM" id="SSF56059">
    <property type="entry name" value="Glutathione synthetase ATP-binding domain-like"/>
    <property type="match status" value="2"/>
</dbReference>
<dbReference type="Proteomes" id="UP000030960">
    <property type="component" value="Unassembled WGS sequence"/>
</dbReference>
<evidence type="ECO:0000256" key="12">
    <source>
        <dbReference type="ARBA" id="ARBA00022842"/>
    </source>
</evidence>
<comment type="cofactor">
    <cofactor evidence="19">
        <name>Mg(2+)</name>
        <dbReference type="ChEBI" id="CHEBI:18420"/>
    </cofactor>
    <cofactor evidence="19">
        <name>Mn(2+)</name>
        <dbReference type="ChEBI" id="CHEBI:29035"/>
    </cofactor>
    <text evidence="19">Binds 4 Mg(2+) or Mn(2+) ions per subunit.</text>
</comment>
<keyword evidence="23" id="KW-1185">Reference proteome</keyword>
<feature type="binding site" evidence="19">
    <location>
        <position position="298"/>
    </location>
    <ligand>
        <name>Mg(2+)</name>
        <dbReference type="ChEBI" id="CHEBI:18420"/>
        <label>1</label>
    </ligand>
</feature>
<dbReference type="SMART" id="SM01096">
    <property type="entry name" value="CPSase_L_D3"/>
    <property type="match status" value="1"/>
</dbReference>
<dbReference type="Gene3D" id="3.30.1490.20">
    <property type="entry name" value="ATP-grasp fold, A domain"/>
    <property type="match status" value="1"/>
</dbReference>
<comment type="function">
    <text evidence="17 19">Large subunit of the glutamine-dependent carbamoyl phosphate synthetase (CPSase). CPSase catalyzes the formation of carbamoyl phosphate from the ammonia moiety of glutamine, carbonate, and phosphate donated by ATP, constituting the first step of 2 biosynthetic pathways, one leading to arginine and/or urea and the other to pyrimidine nucleotides. The large subunit (synthetase) binds the substrates ammonia (free or transferred from glutamine from the small subunit), hydrogencarbonate and ATP and carries out an ATP-coupled ligase reaction, activating hydrogencarbonate by forming carboxy phosphate which reacts with ammonia to form carbamoyl phosphate.</text>
</comment>
<dbReference type="UniPathway" id="UPA00070">
    <property type="reaction ID" value="UER00115"/>
</dbReference>
<feature type="binding site" evidence="19">
    <location>
        <position position="873"/>
    </location>
    <ligand>
        <name>ATP</name>
        <dbReference type="ChEBI" id="CHEBI:30616"/>
        <label>2</label>
    </ligand>
</feature>
<dbReference type="Gene3D" id="3.40.50.20">
    <property type="match status" value="2"/>
</dbReference>
<dbReference type="InterPro" id="IPR005480">
    <property type="entry name" value="CPSase_lsu_oligo"/>
</dbReference>
<feature type="binding site" evidence="19">
    <location>
        <position position="314"/>
    </location>
    <ligand>
        <name>Mn(2+)</name>
        <dbReference type="ChEBI" id="CHEBI:29035"/>
        <label>2</label>
    </ligand>
</feature>
<dbReference type="OrthoDB" id="9804197at2"/>
<feature type="binding site" evidence="19">
    <location>
        <position position="312"/>
    </location>
    <ligand>
        <name>Mn(2+)</name>
        <dbReference type="ChEBI" id="CHEBI:29035"/>
        <label>1</label>
    </ligand>
</feature>
<comment type="catalytic activity">
    <reaction evidence="16 19">
        <text>hydrogencarbonate + L-glutamine + 2 ATP + H2O = carbamoyl phosphate + L-glutamate + 2 ADP + phosphate + 2 H(+)</text>
        <dbReference type="Rhea" id="RHEA:18633"/>
        <dbReference type="ChEBI" id="CHEBI:15377"/>
        <dbReference type="ChEBI" id="CHEBI:15378"/>
        <dbReference type="ChEBI" id="CHEBI:17544"/>
        <dbReference type="ChEBI" id="CHEBI:29985"/>
        <dbReference type="ChEBI" id="CHEBI:30616"/>
        <dbReference type="ChEBI" id="CHEBI:43474"/>
        <dbReference type="ChEBI" id="CHEBI:58228"/>
        <dbReference type="ChEBI" id="CHEBI:58359"/>
        <dbReference type="ChEBI" id="CHEBI:456216"/>
        <dbReference type="EC" id="6.3.5.5"/>
    </reaction>
</comment>
<dbReference type="GO" id="GO:0004088">
    <property type="term" value="F:carbamoyl-phosphate synthase (glutamine-hydrolyzing) activity"/>
    <property type="evidence" value="ECO:0007669"/>
    <property type="project" value="UniProtKB-UniRule"/>
</dbReference>
<dbReference type="InterPro" id="IPR016185">
    <property type="entry name" value="PreATP-grasp_dom_sf"/>
</dbReference>
<feature type="binding site" evidence="19">
    <location>
        <position position="873"/>
    </location>
    <ligand>
        <name>Mg(2+)</name>
        <dbReference type="ChEBI" id="CHEBI:18420"/>
        <label>4</label>
    </ligand>
</feature>
<dbReference type="Pfam" id="PF25596">
    <property type="entry name" value="CPSase_L_D1"/>
    <property type="match status" value="2"/>
</dbReference>
<feature type="binding site" evidence="19">
    <location>
        <position position="856"/>
    </location>
    <ligand>
        <name>Mg(2+)</name>
        <dbReference type="ChEBI" id="CHEBI:18420"/>
        <label>3</label>
    </ligand>
</feature>
<dbReference type="FunFam" id="3.30.470.20:FF:000007">
    <property type="entry name" value="Carbamoyl-phosphate synthase large chain"/>
    <property type="match status" value="1"/>
</dbReference>
<feature type="binding site" evidence="19">
    <location>
        <position position="314"/>
    </location>
    <ligand>
        <name>Mg(2+)</name>
        <dbReference type="ChEBI" id="CHEBI:18420"/>
        <label>2</label>
    </ligand>
</feature>
<dbReference type="InterPro" id="IPR058047">
    <property type="entry name" value="CPSase_preATP-grasp"/>
</dbReference>
<accession>A0A0B3S3K8</accession>
<evidence type="ECO:0000256" key="9">
    <source>
        <dbReference type="ARBA" id="ARBA00022737"/>
    </source>
</evidence>
<feature type="binding site" evidence="19">
    <location>
        <position position="189"/>
    </location>
    <ligand>
        <name>ATP</name>
        <dbReference type="ChEBI" id="CHEBI:30616"/>
        <label>1</label>
    </ligand>
</feature>
<feature type="binding site" evidence="19">
    <location>
        <position position="875"/>
    </location>
    <ligand>
        <name>Mn(2+)</name>
        <dbReference type="ChEBI" id="CHEBI:29035"/>
        <label>4</label>
    </ligand>
</feature>
<dbReference type="Pfam" id="PF02786">
    <property type="entry name" value="CPSase_L_D2"/>
    <property type="match status" value="2"/>
</dbReference>
<feature type="binding site" evidence="19">
    <location>
        <position position="298"/>
    </location>
    <ligand>
        <name>Mn(2+)</name>
        <dbReference type="ChEBI" id="CHEBI:29035"/>
        <label>1</label>
    </ligand>
</feature>
<dbReference type="InterPro" id="IPR036897">
    <property type="entry name" value="CarbamoylP_synth_lsu_oligo_sf"/>
</dbReference>
<dbReference type="NCBIfam" id="NF003671">
    <property type="entry name" value="PRK05294.1"/>
    <property type="match status" value="1"/>
</dbReference>
<dbReference type="Pfam" id="PF02787">
    <property type="entry name" value="CPSase_L_D3"/>
    <property type="match status" value="1"/>
</dbReference>
<feature type="binding site" evidence="19">
    <location>
        <position position="815"/>
    </location>
    <ligand>
        <name>ATP</name>
        <dbReference type="ChEBI" id="CHEBI:30616"/>
        <label>2</label>
    </ligand>
</feature>
<keyword evidence="14" id="KW-0464">Manganese</keyword>
<comment type="catalytic activity">
    <reaction evidence="15 19">
        <text>hydrogencarbonate + NH4(+) + 2 ATP = carbamoyl phosphate + 2 ADP + phosphate + 2 H(+)</text>
        <dbReference type="Rhea" id="RHEA:18029"/>
        <dbReference type="ChEBI" id="CHEBI:15378"/>
        <dbReference type="ChEBI" id="CHEBI:17544"/>
        <dbReference type="ChEBI" id="CHEBI:28938"/>
        <dbReference type="ChEBI" id="CHEBI:30616"/>
        <dbReference type="ChEBI" id="CHEBI:43474"/>
        <dbReference type="ChEBI" id="CHEBI:58228"/>
        <dbReference type="ChEBI" id="CHEBI:456216"/>
        <dbReference type="EC" id="6.3.4.16"/>
    </reaction>
</comment>
<feature type="binding site" evidence="19">
    <location>
        <position position="875"/>
    </location>
    <ligand>
        <name>Mg(2+)</name>
        <dbReference type="ChEBI" id="CHEBI:18420"/>
        <label>4</label>
    </ligand>
</feature>
<comment type="caution">
    <text evidence="19">Lacks conserved residue(s) required for the propagation of feature annotation.</text>
</comment>
<evidence type="ECO:0000256" key="3">
    <source>
        <dbReference type="ARBA" id="ARBA00005077"/>
    </source>
</evidence>
<evidence type="ECO:0000256" key="13">
    <source>
        <dbReference type="ARBA" id="ARBA00022975"/>
    </source>
</evidence>
<keyword evidence="9 19" id="KW-0677">Repeat</keyword>
<keyword evidence="5 19" id="KW-0055">Arginine biosynthesis</keyword>
<dbReference type="GO" id="GO:0006541">
    <property type="term" value="P:glutamine metabolic process"/>
    <property type="evidence" value="ECO:0007669"/>
    <property type="project" value="TreeGrafter"/>
</dbReference>
<feature type="binding site" evidence="19">
    <location>
        <position position="856"/>
    </location>
    <ligand>
        <name>Mn(2+)</name>
        <dbReference type="ChEBI" id="CHEBI:29035"/>
        <label>3</label>
    </ligand>
</feature>
<dbReference type="SUPFAM" id="SSF48108">
    <property type="entry name" value="Carbamoyl phosphate synthetase, large subunit connection domain"/>
    <property type="match status" value="1"/>
</dbReference>
<feature type="binding site" evidence="19">
    <location>
        <position position="256"/>
    </location>
    <ligand>
        <name>ATP</name>
        <dbReference type="ChEBI" id="CHEBI:30616"/>
        <label>1</label>
    </ligand>
</feature>
<dbReference type="InterPro" id="IPR033937">
    <property type="entry name" value="MGS_CPS_CarB"/>
</dbReference>
<feature type="binding site" evidence="19">
    <location>
        <position position="255"/>
    </location>
    <ligand>
        <name>ATP</name>
        <dbReference type="ChEBI" id="CHEBI:30616"/>
        <label>1</label>
    </ligand>
</feature>
<feature type="binding site" evidence="19">
    <location>
        <position position="873"/>
    </location>
    <ligand>
        <name>Mn(2+)</name>
        <dbReference type="ChEBI" id="CHEBI:29035"/>
        <label>4</label>
    </ligand>
</feature>
<evidence type="ECO:0000256" key="1">
    <source>
        <dbReference type="ARBA" id="ARBA00001936"/>
    </source>
</evidence>
<name>A0A0B3S3K8_9RHOB</name>
<keyword evidence="10 19" id="KW-0547">Nucleotide-binding</keyword>
<feature type="binding site" evidence="19">
    <location>
        <position position="783"/>
    </location>
    <ligand>
        <name>ATP</name>
        <dbReference type="ChEBI" id="CHEBI:30616"/>
        <label>2</label>
    </ligand>
</feature>
<keyword evidence="7 19" id="KW-0028">Amino-acid biosynthesis</keyword>
<evidence type="ECO:0000259" key="20">
    <source>
        <dbReference type="PROSITE" id="PS50975"/>
    </source>
</evidence>
<dbReference type="FunFam" id="3.40.50.20:FF:000003">
    <property type="entry name" value="Carbamoyl-phosphate synthase large chain"/>
    <property type="match status" value="1"/>
</dbReference>
<comment type="domain">
    <text evidence="19">The large subunit is composed of 2 ATP-grasp domains that are involved in binding the 2 ATP molecules needed for carbamoyl phosphate synthesis. The N-terminal ATP-grasp domain (referred to as the carboxyphosphate synthetic component) catalyzes the ATP-dependent phosphorylation of hydrogencarbonate to carboxyphosphate and the subsequent nucleophilic attack by ammonia to form a carbamate intermediate. The C-terminal ATP-grasp domain (referred to as the carbamoyl phosphate synthetic component) then catalyzes the phosphorylation of carbamate with the second ATP to form the end product carbamoyl phosphate. The reactive and unstable enzyme intermediates are sequentially channeled from one active site to the next through the interior of the protein over a distance of at least 96 A.</text>
</comment>
<keyword evidence="8" id="KW-0479">Metal-binding</keyword>
<gene>
    <name evidence="19" type="primary">carB</name>
    <name evidence="22" type="ORF">OA50_02079</name>
</gene>
<feature type="binding site" evidence="19">
    <location>
        <position position="816"/>
    </location>
    <ligand>
        <name>ATP</name>
        <dbReference type="ChEBI" id="CHEBI:30616"/>
        <label>2</label>
    </ligand>
</feature>
<keyword evidence="11 19" id="KW-0067">ATP-binding</keyword>
<evidence type="ECO:0000256" key="15">
    <source>
        <dbReference type="ARBA" id="ARBA00047359"/>
    </source>
</evidence>
<dbReference type="EC" id="6.3.5.5" evidence="19"/>
<feature type="binding site" evidence="19">
    <location>
        <position position="129"/>
    </location>
    <ligand>
        <name>ATP</name>
        <dbReference type="ChEBI" id="CHEBI:30616"/>
        <label>1</label>
    </ligand>
</feature>
<dbReference type="PRINTS" id="PR00098">
    <property type="entry name" value="CPSASE"/>
</dbReference>
<evidence type="ECO:0000313" key="23">
    <source>
        <dbReference type="Proteomes" id="UP000030960"/>
    </source>
</evidence>
<dbReference type="SUPFAM" id="SSF52440">
    <property type="entry name" value="PreATP-grasp domain"/>
    <property type="match status" value="2"/>
</dbReference>
<dbReference type="PROSITE" id="PS00866">
    <property type="entry name" value="CPSASE_1"/>
    <property type="match status" value="1"/>
</dbReference>
<evidence type="ECO:0000256" key="16">
    <source>
        <dbReference type="ARBA" id="ARBA00048816"/>
    </source>
</evidence>
<feature type="domain" description="MGS-like" evidence="21">
    <location>
        <begin position="990"/>
        <end position="1123"/>
    </location>
</feature>
<feature type="domain" description="ATP-grasp" evidence="20">
    <location>
        <begin position="706"/>
        <end position="902"/>
    </location>
</feature>
<dbReference type="GO" id="GO:0006526">
    <property type="term" value="P:L-arginine biosynthetic process"/>
    <property type="evidence" value="ECO:0007669"/>
    <property type="project" value="UniProtKB-UniRule"/>
</dbReference>
<dbReference type="Pfam" id="PF02142">
    <property type="entry name" value="MGS"/>
    <property type="match status" value="1"/>
</dbReference>
<feature type="binding site" evidence="19">
    <location>
        <position position="814"/>
    </location>
    <ligand>
        <name>ATP</name>
        <dbReference type="ChEBI" id="CHEBI:30616"/>
        <label>2</label>
    </ligand>
</feature>
<dbReference type="RefSeq" id="WP_043140610.1">
    <property type="nucleotide sequence ID" value="NZ_JSUQ01000007.1"/>
</dbReference>
<comment type="similarity">
    <text evidence="4 19">Belongs to the CarB family.</text>
</comment>
<dbReference type="PANTHER" id="PTHR11405:SF53">
    <property type="entry name" value="CARBAMOYL-PHOSPHATE SYNTHASE [AMMONIA], MITOCHONDRIAL"/>
    <property type="match status" value="1"/>
</dbReference>
<evidence type="ECO:0000256" key="19">
    <source>
        <dbReference type="HAMAP-Rule" id="MF_01210"/>
    </source>
</evidence>
<dbReference type="FunFam" id="1.10.1030.10:FF:000002">
    <property type="entry name" value="Carbamoyl-phosphate synthase large chain"/>
    <property type="match status" value="1"/>
</dbReference>
<keyword evidence="12" id="KW-0460">Magnesium</keyword>
<feature type="binding site" evidence="19">
    <location>
        <position position="788"/>
    </location>
    <ligand>
        <name>ATP</name>
        <dbReference type="ChEBI" id="CHEBI:30616"/>
        <label>2</label>
    </ligand>
</feature>
<dbReference type="Gene3D" id="1.10.1030.10">
    <property type="entry name" value="Carbamoyl-phosphate synthetase, large subunit oligomerisation domain"/>
    <property type="match status" value="1"/>
</dbReference>
<feature type="binding site" evidence="19">
    <location>
        <position position="223"/>
    </location>
    <ligand>
        <name>ATP</name>
        <dbReference type="ChEBI" id="CHEBI:30616"/>
        <label>1</label>
    </ligand>
</feature>
<keyword evidence="13 19" id="KW-0665">Pyrimidine biosynthesis</keyword>
<feature type="binding site" evidence="19">
    <location>
        <position position="312"/>
    </location>
    <ligand>
        <name>Mn(2+)</name>
        <dbReference type="ChEBI" id="CHEBI:29035"/>
        <label>2</label>
    </ligand>
</feature>
<feature type="binding site" evidence="19">
    <location>
        <position position="856"/>
    </location>
    <ligand>
        <name>ATP</name>
        <dbReference type="ChEBI" id="CHEBI:30616"/>
        <label>2</label>
    </ligand>
</feature>
<dbReference type="GO" id="GO:0005737">
    <property type="term" value="C:cytoplasm"/>
    <property type="evidence" value="ECO:0007669"/>
    <property type="project" value="TreeGrafter"/>
</dbReference>
<dbReference type="InterPro" id="IPR011607">
    <property type="entry name" value="MGS-like_dom"/>
</dbReference>
<feature type="region of interest" description="Carboxyphosphate synthetic domain" evidence="19">
    <location>
        <begin position="1"/>
        <end position="415"/>
    </location>
</feature>
<dbReference type="HAMAP" id="MF_01210_A">
    <property type="entry name" value="CPSase_L_chain_A"/>
    <property type="match status" value="1"/>
</dbReference>
<dbReference type="NCBIfam" id="NF009455">
    <property type="entry name" value="PRK12815.1"/>
    <property type="match status" value="1"/>
</dbReference>
<dbReference type="SUPFAM" id="SSF52335">
    <property type="entry name" value="Methylglyoxal synthase-like"/>
    <property type="match status" value="1"/>
</dbReference>
<feature type="binding site" evidence="19">
    <location>
        <position position="221"/>
    </location>
    <ligand>
        <name>ATP</name>
        <dbReference type="ChEBI" id="CHEBI:30616"/>
        <label>1</label>
    </ligand>
</feature>
<dbReference type="InterPro" id="IPR011761">
    <property type="entry name" value="ATP-grasp"/>
</dbReference>
<dbReference type="GO" id="GO:0005524">
    <property type="term" value="F:ATP binding"/>
    <property type="evidence" value="ECO:0007669"/>
    <property type="project" value="UniProtKB-UniRule"/>
</dbReference>
<proteinExistence type="inferred from homology"/>
<dbReference type="PROSITE" id="PS51855">
    <property type="entry name" value="MGS"/>
    <property type="match status" value="1"/>
</dbReference>
<feature type="binding site" evidence="19">
    <location>
        <position position="813"/>
    </location>
    <ligand>
        <name>ATP</name>
        <dbReference type="ChEBI" id="CHEBI:30616"/>
        <label>2</label>
    </ligand>
</feature>
<evidence type="ECO:0000256" key="2">
    <source>
        <dbReference type="ARBA" id="ARBA00004812"/>
    </source>
</evidence>
<dbReference type="PROSITE" id="PS00867">
    <property type="entry name" value="CPSASE_2"/>
    <property type="match status" value="2"/>
</dbReference>
<feature type="binding site" evidence="19">
    <location>
        <position position="742"/>
    </location>
    <ligand>
        <name>ATP</name>
        <dbReference type="ChEBI" id="CHEBI:30616"/>
        <label>2</label>
    </ligand>
</feature>
<evidence type="ECO:0000256" key="5">
    <source>
        <dbReference type="ARBA" id="ARBA00022571"/>
    </source>
</evidence>
<feature type="binding site" evidence="19">
    <location>
        <position position="312"/>
    </location>
    <ligand>
        <name>Mg(2+)</name>
        <dbReference type="ChEBI" id="CHEBI:18420"/>
        <label>2</label>
    </ligand>
</feature>
<comment type="pathway">
    <text evidence="3 19">Amino-acid biosynthesis; L-arginine biosynthesis; carbamoyl phosphate from bicarbonate: step 1/1.</text>
</comment>
<evidence type="ECO:0000256" key="10">
    <source>
        <dbReference type="ARBA" id="ARBA00022741"/>
    </source>
</evidence>
<dbReference type="InterPro" id="IPR005479">
    <property type="entry name" value="CPAse_ATP-bd"/>
</dbReference>
<feature type="binding site" evidence="19">
    <location>
        <position position="228"/>
    </location>
    <ligand>
        <name>ATP</name>
        <dbReference type="ChEBI" id="CHEBI:30616"/>
        <label>1</label>
    </ligand>
</feature>
<dbReference type="FunFam" id="3.30.470.20:FF:000013">
    <property type="entry name" value="Carbamoyl-phosphate synthase large chain"/>
    <property type="match status" value="1"/>
</dbReference>
<comment type="cofactor">
    <cofactor evidence="1">
        <name>Mn(2+)</name>
        <dbReference type="ChEBI" id="CHEBI:29035"/>
    </cofactor>
</comment>
<evidence type="ECO:0000256" key="8">
    <source>
        <dbReference type="ARBA" id="ARBA00022723"/>
    </source>
</evidence>
<dbReference type="InterPro" id="IPR006275">
    <property type="entry name" value="CPSase_lsu"/>
</dbReference>
<sequence length="1123" mass="121825">MPKRTDIQSIMIIGAGPIIIGQACEFDYSGAQACKALREEGYRVILVNSNPATIMTDPGLADATYIEPITPEVVAKIIEKERPDALLPTMGGQTGLNTSLALEEMGVLEKFGVEMIGAKREAIEMAEDRKLFREAMDRIGLENPKATIITAPKKDNGKRDLEAGVALALEELEEIGLPAIIRPAFTLGGTGGGVAYNREDYIHYCRTGMDASPVGQILVDESLLGWKEYEMEVVRDKADNAIIVCSIENVDPMGVHTGDSITVAPALTLTDKEYQIMRNGSIAVLREIGVETGGSNVQWAVNPENGRMVVIEMNPRVSRSSALASKATGFPIAKIAAKLAVGYTLDELDNDITKVTPASFEPTIDYVVTKIPKFAFEKFPGSEPYLTTAMKSVGEAMSIGRTIHESLQKALASMESGLTGFDEVEIPGVSVDPWSTAPEKAAVIKAISEQTPDRMRTIAQAMRHGLTDDEIHGTTMFDPWFLARIREIVEAEQEVRAEGLPQDAEAMRALKMMGFTDARLAKLTGFAEKDVRARRQALGVTAVFKRIDTCAAEFEAQTPYMYSTYEEPLMGEVECEARPSDRKKVVILGGGPNRIGQGIEFDYCCCHACFALTDAGYETIMVNCNPETVSTDYDTSDRLYFEPLTFEHVMEILTKEQENGTLHGVIVQFGGQTPLKLANSLEAEGIPILGTTPDAIDLAEDRERFQALVNQLGLKQPRNGIASTDAQALDIAEEIGFPLVIRPSYVLGGRAMEIVRDMDHLRRYIKEAVVVSGDSPVLLDSYLSGATELDVDALCDGENVHVAGIMQHIEEAGVHSGDSACSLPPYSLDADILAEIERQTHALAKALNVVGLMNVQFAIKANAAGENEVYLIEVNPRASRTVPFVAKATDSAIASIAARVMAGEPLTAFPKRAGYEASIDYDTDVPMADPMTLADPNMPWFSVKEAVLPFARFPGVDTILGPEMRSTGEVMGWDRSFARAFLKAQLGAGTHLPTEGTVFFSIKDEDKTHQLIETARILVDLGFTIVATSGTASFLAAHDIACELVKKVYEGRPNIVDLMKDGKVHLVMNTTEGSAAVEDSREIRSVALYDKIPYFTTAAGAHAAALAMKAREEGELVVKSLQG</sequence>
<feature type="domain" description="ATP-grasp" evidence="20">
    <location>
        <begin position="133"/>
        <end position="341"/>
    </location>
</feature>
<evidence type="ECO:0000256" key="14">
    <source>
        <dbReference type="ARBA" id="ARBA00023211"/>
    </source>
</evidence>
<dbReference type="GO" id="GO:0046872">
    <property type="term" value="F:metal ion binding"/>
    <property type="evidence" value="ECO:0007669"/>
    <property type="project" value="UniProtKB-KW"/>
</dbReference>
<dbReference type="Gene3D" id="3.40.50.1380">
    <property type="entry name" value="Methylglyoxal synthase-like domain"/>
    <property type="match status" value="1"/>
</dbReference>
<evidence type="ECO:0000256" key="4">
    <source>
        <dbReference type="ARBA" id="ARBA00009799"/>
    </source>
</evidence>